<dbReference type="Pfam" id="PF00550">
    <property type="entry name" value="PP-binding"/>
    <property type="match status" value="1"/>
</dbReference>
<dbReference type="PROSITE" id="PS50075">
    <property type="entry name" value="CARRIER"/>
    <property type="match status" value="1"/>
</dbReference>
<dbReference type="InterPro" id="IPR020841">
    <property type="entry name" value="PKS_Beta-ketoAc_synthase_dom"/>
</dbReference>
<dbReference type="SUPFAM" id="SSF50129">
    <property type="entry name" value="GroES-like"/>
    <property type="match status" value="1"/>
</dbReference>
<evidence type="ECO:0000256" key="7">
    <source>
        <dbReference type="PROSITE-ProRule" id="PRU01363"/>
    </source>
</evidence>
<dbReference type="InterPro" id="IPR020807">
    <property type="entry name" value="PKS_DH"/>
</dbReference>
<dbReference type="CDD" id="cd05195">
    <property type="entry name" value="enoyl_red"/>
    <property type="match status" value="1"/>
</dbReference>
<keyword evidence="1" id="KW-0596">Phosphopantetheine</keyword>
<dbReference type="Gene3D" id="3.30.70.3290">
    <property type="match status" value="1"/>
</dbReference>
<dbReference type="Gene3D" id="3.10.129.110">
    <property type="entry name" value="Polyketide synthase dehydratase"/>
    <property type="match status" value="1"/>
</dbReference>
<dbReference type="InterPro" id="IPR042104">
    <property type="entry name" value="PKS_dehydratase_sf"/>
</dbReference>
<feature type="domain" description="Ketosynthase family 3 (KS3)" evidence="9">
    <location>
        <begin position="6"/>
        <end position="430"/>
    </location>
</feature>
<dbReference type="SMART" id="SM00822">
    <property type="entry name" value="PKS_KR"/>
    <property type="match status" value="1"/>
</dbReference>
<dbReference type="SMART" id="SM00827">
    <property type="entry name" value="PKS_AT"/>
    <property type="match status" value="1"/>
</dbReference>
<dbReference type="Pfam" id="PF00107">
    <property type="entry name" value="ADH_zinc_N"/>
    <property type="match status" value="1"/>
</dbReference>
<dbReference type="SUPFAM" id="SSF51735">
    <property type="entry name" value="NAD(P)-binding Rossmann-fold domains"/>
    <property type="match status" value="3"/>
</dbReference>
<dbReference type="Gene3D" id="3.40.47.10">
    <property type="match status" value="1"/>
</dbReference>
<dbReference type="Pfam" id="PF08240">
    <property type="entry name" value="ADH_N"/>
    <property type="match status" value="1"/>
</dbReference>
<evidence type="ECO:0000256" key="6">
    <source>
        <dbReference type="ARBA" id="ARBA00023315"/>
    </source>
</evidence>
<feature type="active site" description="Proton acceptor; for dehydratase activity" evidence="7">
    <location>
        <position position="920"/>
    </location>
</feature>
<dbReference type="InterPro" id="IPR016039">
    <property type="entry name" value="Thiolase-like"/>
</dbReference>
<dbReference type="InterPro" id="IPR001227">
    <property type="entry name" value="Ac_transferase_dom_sf"/>
</dbReference>
<dbReference type="InterPro" id="IPR016036">
    <property type="entry name" value="Malonyl_transacylase_ACP-bd"/>
</dbReference>
<dbReference type="InterPro" id="IPR014031">
    <property type="entry name" value="Ketoacyl_synth_C"/>
</dbReference>
<evidence type="ECO:0000256" key="1">
    <source>
        <dbReference type="ARBA" id="ARBA00022450"/>
    </source>
</evidence>
<evidence type="ECO:0000256" key="5">
    <source>
        <dbReference type="ARBA" id="ARBA00023268"/>
    </source>
</evidence>
<dbReference type="Pfam" id="PF08659">
    <property type="entry name" value="KR"/>
    <property type="match status" value="1"/>
</dbReference>
<feature type="domain" description="PKS/mFAS DH" evidence="10">
    <location>
        <begin position="889"/>
        <end position="1165"/>
    </location>
</feature>
<feature type="active site" description="Proton donor; for dehydratase activity" evidence="7">
    <location>
        <position position="1083"/>
    </location>
</feature>
<dbReference type="Gene3D" id="3.90.180.10">
    <property type="entry name" value="Medium-chain alcohol dehydrogenases, catalytic domain"/>
    <property type="match status" value="1"/>
</dbReference>
<dbReference type="Gene3D" id="3.40.50.720">
    <property type="entry name" value="NAD(P)-binding Rossmann-like Domain"/>
    <property type="match status" value="3"/>
</dbReference>
<dbReference type="Pfam" id="PF16197">
    <property type="entry name" value="KAsynt_C_assoc"/>
    <property type="match status" value="1"/>
</dbReference>
<evidence type="ECO:0000259" key="8">
    <source>
        <dbReference type="PROSITE" id="PS50075"/>
    </source>
</evidence>
<dbReference type="SMART" id="SM00825">
    <property type="entry name" value="PKS_KS"/>
    <property type="match status" value="1"/>
</dbReference>
<dbReference type="InterPro" id="IPR013149">
    <property type="entry name" value="ADH-like_C"/>
</dbReference>
<dbReference type="PROSITE" id="PS00606">
    <property type="entry name" value="KS3_1"/>
    <property type="match status" value="1"/>
</dbReference>
<evidence type="ECO:0000256" key="3">
    <source>
        <dbReference type="ARBA" id="ARBA00022679"/>
    </source>
</evidence>
<dbReference type="InterPro" id="IPR013968">
    <property type="entry name" value="PKS_KR"/>
</dbReference>
<dbReference type="PANTHER" id="PTHR43775:SF37">
    <property type="entry name" value="SI:DKEY-61P9.11"/>
    <property type="match status" value="1"/>
</dbReference>
<dbReference type="InterPro" id="IPR036291">
    <property type="entry name" value="NAD(P)-bd_dom_sf"/>
</dbReference>
<dbReference type="SUPFAM" id="SSF47336">
    <property type="entry name" value="ACP-like"/>
    <property type="match status" value="1"/>
</dbReference>
<dbReference type="InterPro" id="IPR011032">
    <property type="entry name" value="GroES-like_sf"/>
</dbReference>
<dbReference type="CDD" id="cd00833">
    <property type="entry name" value="PKS"/>
    <property type="match status" value="1"/>
</dbReference>
<dbReference type="InterPro" id="IPR020843">
    <property type="entry name" value="ER"/>
</dbReference>
<proteinExistence type="predicted"/>
<gene>
    <name evidence="11" type="ORF">BC739_001076</name>
</gene>
<dbReference type="RefSeq" id="WP_182836438.1">
    <property type="nucleotide sequence ID" value="NZ_BAAABQ010000065.1"/>
</dbReference>
<dbReference type="Pfam" id="PF00109">
    <property type="entry name" value="ketoacyl-synt"/>
    <property type="match status" value="1"/>
</dbReference>
<dbReference type="InterPro" id="IPR050091">
    <property type="entry name" value="PKS_NRPS_Biosynth_Enz"/>
</dbReference>
<organism evidence="11 12">
    <name type="scientific">Kutzneria viridogrisea</name>
    <dbReference type="NCBI Taxonomy" id="47990"/>
    <lineage>
        <taxon>Bacteria</taxon>
        <taxon>Bacillati</taxon>
        <taxon>Actinomycetota</taxon>
        <taxon>Actinomycetes</taxon>
        <taxon>Pseudonocardiales</taxon>
        <taxon>Pseudonocardiaceae</taxon>
        <taxon>Kutzneria</taxon>
    </lineage>
</organism>
<dbReference type="PROSITE" id="PS52004">
    <property type="entry name" value="KS3_2"/>
    <property type="match status" value="1"/>
</dbReference>
<dbReference type="SMART" id="SM00829">
    <property type="entry name" value="PKS_ER"/>
    <property type="match status" value="1"/>
</dbReference>
<dbReference type="InterPro" id="IPR032821">
    <property type="entry name" value="PKS_assoc"/>
</dbReference>
<dbReference type="InterPro" id="IPR049552">
    <property type="entry name" value="PKS_DH_N"/>
</dbReference>
<comment type="caution">
    <text evidence="11">The sequence shown here is derived from an EMBL/GenBank/DDBJ whole genome shotgun (WGS) entry which is preliminary data.</text>
</comment>
<dbReference type="Pfam" id="PF02801">
    <property type="entry name" value="Ketoacyl-synt_C"/>
    <property type="match status" value="1"/>
</dbReference>
<evidence type="ECO:0000256" key="4">
    <source>
        <dbReference type="ARBA" id="ARBA00022857"/>
    </source>
</evidence>
<dbReference type="InterPro" id="IPR020806">
    <property type="entry name" value="PKS_PP-bd"/>
</dbReference>
<evidence type="ECO:0000313" key="11">
    <source>
        <dbReference type="EMBL" id="MBA8923879.1"/>
    </source>
</evidence>
<dbReference type="PANTHER" id="PTHR43775">
    <property type="entry name" value="FATTY ACID SYNTHASE"/>
    <property type="match status" value="1"/>
</dbReference>
<name>A0ABR6BAL6_9PSEU</name>
<dbReference type="SUPFAM" id="SSF52151">
    <property type="entry name" value="FabD/lysophospholipase-like"/>
    <property type="match status" value="1"/>
</dbReference>
<dbReference type="Pfam" id="PF14765">
    <property type="entry name" value="PS-DH"/>
    <property type="match status" value="1"/>
</dbReference>
<dbReference type="InterPro" id="IPR057326">
    <property type="entry name" value="KR_dom"/>
</dbReference>
<dbReference type="Pfam" id="PF21089">
    <property type="entry name" value="PKS_DH_N"/>
    <property type="match status" value="1"/>
</dbReference>
<evidence type="ECO:0000256" key="2">
    <source>
        <dbReference type="ARBA" id="ARBA00022553"/>
    </source>
</evidence>
<reference evidence="11 12" key="1">
    <citation type="submission" date="2020-08" db="EMBL/GenBank/DDBJ databases">
        <title>Genomic Encyclopedia of Archaeal and Bacterial Type Strains, Phase II (KMG-II): from individual species to whole genera.</title>
        <authorList>
            <person name="Goeker M."/>
        </authorList>
    </citation>
    <scope>NUCLEOTIDE SEQUENCE [LARGE SCALE GENOMIC DNA]</scope>
    <source>
        <strain evidence="11 12">DSM 43850</strain>
    </source>
</reference>
<dbReference type="InterPro" id="IPR018201">
    <property type="entry name" value="Ketoacyl_synth_AS"/>
</dbReference>
<keyword evidence="3" id="KW-0808">Transferase</keyword>
<dbReference type="SUPFAM" id="SSF53901">
    <property type="entry name" value="Thiolase-like"/>
    <property type="match status" value="1"/>
</dbReference>
<evidence type="ECO:0000259" key="10">
    <source>
        <dbReference type="PROSITE" id="PS52019"/>
    </source>
</evidence>
<keyword evidence="5" id="KW-0511">Multifunctional enzyme</keyword>
<dbReference type="Pfam" id="PF00698">
    <property type="entry name" value="Acyl_transf_1"/>
    <property type="match status" value="1"/>
</dbReference>
<dbReference type="InterPro" id="IPR036736">
    <property type="entry name" value="ACP-like_sf"/>
</dbReference>
<accession>A0ABR6BAL6</accession>
<keyword evidence="6" id="KW-0012">Acyltransferase</keyword>
<keyword evidence="12" id="KW-1185">Reference proteome</keyword>
<dbReference type="SMART" id="SM00826">
    <property type="entry name" value="PKS_DH"/>
    <property type="match status" value="1"/>
</dbReference>
<dbReference type="InterPro" id="IPR049900">
    <property type="entry name" value="PKS_mFAS_DH"/>
</dbReference>
<dbReference type="InterPro" id="IPR013154">
    <property type="entry name" value="ADH-like_N"/>
</dbReference>
<dbReference type="Proteomes" id="UP000517916">
    <property type="component" value="Unassembled WGS sequence"/>
</dbReference>
<sequence length="2082" mass="219211">MPGHPTRPIAIIGMSCRLPGANGVAELWSLLTNGVDAIREVPPSRFDIDRLWDPDPDAVNKIATRRLGTVDEVDGFDAAFFGIAPREATGMDPQQRLLLEVMWEALEDAAMPPERLPAGRTGVFTGTLGGNYWELLTAAGNYDVYAIAGNSRGGLSGRLSHVLDLRGPSFTVDTACSSGLVALHLACQSLRTEESEVALVGATNLVLNEHESIAYSQSHMLSPDGRCKFSSVHANGFIRSEGVVALVIKPLDAAERDGDPIHAVIHGSAVTNDGRSGGAMVSPGVAGQVAAIRAAYAGAGVELTDVGYVEAHGTGTAVGDPVELTALGQVFGPGRAADNPLRVGSIKTNIGHTEATAGLAGLVKTVLCLRHRMLPPSLYAEEPNPKIDWANLPIRVQTELARWPSDAEVLYAGVNSFGIHGTDAHVVLGSAPVRPRPEPAYARPGLLPLSARSPQALRDLAQRYHDFLAEENTDLTVADLCHTASTGRAHHQYRLATTGDSLAALREQLGAFLTDEPATGLHSGQSGAARLQVVFVFPGQGSQWIGMARELRVSCPTFAATLAECSAAVQAEAGWSVLDVVAGDGLETAGIDVVQPTLWAIEVALAAQWRYWGVVPDVVVGHSLGEIAAACVAGALTVAEAATVICRRSRLLTRVVGKGDMMLVGLAVADAEKAIGDRTDKVSVAVSNGPTATVLAGDPEALREILAELTEREVYGKQLKIPVASHSPQMDPLRINLLEALHALEPAVGEVPVFSTVRGEIVPGDELGPKYWADNLREPVRFADAVTALLANGPTVFVECSPHPILTAAVEECAEVAGATAITVGSTKRNEPELATMLAGLGAVYCAGSPVDWPTLSTSDARRVGLATYPWQHQRFWLTPTQAPTSRQHPLLGAAVVNGPDTYRFEGTIAPAALAYLAEHQVEGIAVLPATGHMEMVHTAAVTALGITPMLTDITFRRAVYLTGANPTIRLDLNRAGEGWKFEVSSTTDGSAWTKNVTGKVVADPGEPVSVPPMDQVRARCVERWAGEEFYARYASVGNYWLGSFQGIESLHLGDGEAESTVRIPPEVTPFLGQYLFHPAVLDAAAQLSAVVSRGMDEVAPFFAGGIERARFLGRPRDPMWTYAHSTPEADGTVRVDMVVTAEDGTPLAELGGFRLRYLDTLQRSAPAPDPVPAGLHELRWRAVPNSTSGPAPVHRWLVVDDGSGLAAGLAASLPGQADLIGREDLRRRLAADPAIPAGIVYFGHTGPGPDATAVTQAAAVATTLATSDTLPPVRLWLVTRGAIRVTDADRMINIGQSAVWGLGRSLAPEQPEWRTSLIDLAATTAAEQLPALLAELTGGDEPQVALRAGTRYVPRLIPLQLPDPVTDEDQALGLTAPGSGSVSDLALRAVREQPPAPHEVQIAVSHASISFRDVLAVTDPSRTGTAQLGCDCVGTITAVGGAVHGLRVGDKVVATPAHGAMATKVTVDAHLVHPMPAGMLPEEAATLPSVLLSAYYGLHEVARLRHGERVLVHTGTGGVGMAAIQVARWLGAEIYATAGSASKCRLLTMFGVEHVFDSRTTEFAEKIKVLTNGDGVDVILNTLSGNAVSANLSVLADSGRYVDLTKHRLEGELPGNASYTVVDILRLGDTQPKRAGRLLREVFRLVQAGVCIPLPHKVFDVADAGSAFDTVARAEHTGKVVLSFTGTRPGPARRVGTGRLSADAAYLVTGGLGGLGLAAARWLAGRGARHLVLFGRTPLRPTDQVRINAIQDLERAGVAVHYEPVDVADETAVRAALQRLRTDGVPEVRGVVHTAGVLDVRSVGEMNDAAMANSLAPKLAGGWVLHTVFADTPLDFFVLYSSGSAIIGSPMIGGYAAGNAALDGLAWHRRSMGLPALSVNWGAWSEAGMAARYEKQHGRSLLPLGASSFTPEEGLAALGALLDAGLTQATLYPADWNRWAAAYPDLAPDPVLLDLLPRSTAPARAAHVAGPAVPSKPVTPVASPESVAPVVAPQPQADAMKAPDMEEFLVGRMARAMGLAPAELDLHRPLSLQGLDSLMATEVRTQLQKTHGVLIPITRMLSGTSLAELAAEATATHQNGR</sequence>
<protein>
    <submittedName>
        <fullName evidence="11">Epothilone polyketide synthase D</fullName>
    </submittedName>
</protein>
<feature type="domain" description="Carrier" evidence="8">
    <location>
        <begin position="2001"/>
        <end position="2078"/>
    </location>
</feature>
<dbReference type="EMBL" id="JACJID010000001">
    <property type="protein sequence ID" value="MBA8923879.1"/>
    <property type="molecule type" value="Genomic_DNA"/>
</dbReference>
<dbReference type="SMART" id="SM00823">
    <property type="entry name" value="PKS_PP"/>
    <property type="match status" value="1"/>
</dbReference>
<dbReference type="SUPFAM" id="SSF55048">
    <property type="entry name" value="Probable ACP-binding domain of malonyl-CoA ACP transacylase"/>
    <property type="match status" value="1"/>
</dbReference>
<dbReference type="InterPro" id="IPR049551">
    <property type="entry name" value="PKS_DH_C"/>
</dbReference>
<dbReference type="InterPro" id="IPR009081">
    <property type="entry name" value="PP-bd_ACP"/>
</dbReference>
<evidence type="ECO:0000259" key="9">
    <source>
        <dbReference type="PROSITE" id="PS52004"/>
    </source>
</evidence>
<keyword evidence="4" id="KW-0521">NADP</keyword>
<dbReference type="PROSITE" id="PS52019">
    <property type="entry name" value="PKS_MFAS_DH"/>
    <property type="match status" value="1"/>
</dbReference>
<dbReference type="Gene3D" id="3.40.366.10">
    <property type="entry name" value="Malonyl-Coenzyme A Acyl Carrier Protein, domain 2"/>
    <property type="match status" value="1"/>
</dbReference>
<dbReference type="InterPro" id="IPR016035">
    <property type="entry name" value="Acyl_Trfase/lysoPLipase"/>
</dbReference>
<dbReference type="InterPro" id="IPR014030">
    <property type="entry name" value="Ketoacyl_synth_N"/>
</dbReference>
<keyword evidence="2" id="KW-0597">Phosphoprotein</keyword>
<evidence type="ECO:0000313" key="12">
    <source>
        <dbReference type="Proteomes" id="UP000517916"/>
    </source>
</evidence>
<feature type="region of interest" description="C-terminal hotdog fold" evidence="7">
    <location>
        <begin position="1022"/>
        <end position="1165"/>
    </location>
</feature>
<dbReference type="InterPro" id="IPR014043">
    <property type="entry name" value="Acyl_transferase_dom"/>
</dbReference>
<feature type="region of interest" description="N-terminal hotdog fold" evidence="7">
    <location>
        <begin position="889"/>
        <end position="1008"/>
    </location>
</feature>
<dbReference type="Gene3D" id="1.10.1200.10">
    <property type="entry name" value="ACP-like"/>
    <property type="match status" value="1"/>
</dbReference>